<proteinExistence type="predicted"/>
<evidence type="ECO:0000313" key="1">
    <source>
        <dbReference type="EMBL" id="GFQ79288.1"/>
    </source>
</evidence>
<organism evidence="1 2">
    <name type="scientific">Trichonephila clavata</name>
    <name type="common">Joro spider</name>
    <name type="synonym">Nephila clavata</name>
    <dbReference type="NCBI Taxonomy" id="2740835"/>
    <lineage>
        <taxon>Eukaryota</taxon>
        <taxon>Metazoa</taxon>
        <taxon>Ecdysozoa</taxon>
        <taxon>Arthropoda</taxon>
        <taxon>Chelicerata</taxon>
        <taxon>Arachnida</taxon>
        <taxon>Araneae</taxon>
        <taxon>Araneomorphae</taxon>
        <taxon>Entelegynae</taxon>
        <taxon>Araneoidea</taxon>
        <taxon>Nephilidae</taxon>
        <taxon>Trichonephila</taxon>
    </lineage>
</organism>
<protein>
    <submittedName>
        <fullName evidence="1">Uncharacterized protein</fullName>
    </submittedName>
</protein>
<sequence length="82" mass="9490">MNEENPFFNRMAFDSNRSFDEHYANGTKHCWRCGLSGVAYRSLCDELIIYTWIEFTEAFHLIHCWANGPTSVSILPPETNEG</sequence>
<keyword evidence="2" id="KW-1185">Reference proteome</keyword>
<dbReference type="EMBL" id="BMAO01022041">
    <property type="protein sequence ID" value="GFQ79288.1"/>
    <property type="molecule type" value="Genomic_DNA"/>
</dbReference>
<dbReference type="AlphaFoldDB" id="A0A8X6GC68"/>
<comment type="caution">
    <text evidence="1">The sequence shown here is derived from an EMBL/GenBank/DDBJ whole genome shotgun (WGS) entry which is preliminary data.</text>
</comment>
<dbReference type="Proteomes" id="UP000887116">
    <property type="component" value="Unassembled WGS sequence"/>
</dbReference>
<evidence type="ECO:0000313" key="2">
    <source>
        <dbReference type="Proteomes" id="UP000887116"/>
    </source>
</evidence>
<accession>A0A8X6GC68</accession>
<reference evidence="1" key="1">
    <citation type="submission" date="2020-07" db="EMBL/GenBank/DDBJ databases">
        <title>Multicomponent nature underlies the extraordinary mechanical properties of spider dragline silk.</title>
        <authorList>
            <person name="Kono N."/>
            <person name="Nakamura H."/>
            <person name="Mori M."/>
            <person name="Yoshida Y."/>
            <person name="Ohtoshi R."/>
            <person name="Malay A.D."/>
            <person name="Moran D.A.P."/>
            <person name="Tomita M."/>
            <person name="Numata K."/>
            <person name="Arakawa K."/>
        </authorList>
    </citation>
    <scope>NUCLEOTIDE SEQUENCE</scope>
</reference>
<name>A0A8X6GC68_TRICU</name>
<gene>
    <name evidence="1" type="ORF">TNCT_254081</name>
</gene>